<dbReference type="Proteomes" id="UP000625210">
    <property type="component" value="Unassembled WGS sequence"/>
</dbReference>
<gene>
    <name evidence="2" type="ORF">GCM10011571_00370</name>
</gene>
<keyword evidence="1" id="KW-0472">Membrane</keyword>
<keyword evidence="3" id="KW-1185">Reference proteome</keyword>
<protein>
    <submittedName>
        <fullName evidence="2">Uncharacterized protein</fullName>
    </submittedName>
</protein>
<proteinExistence type="predicted"/>
<comment type="caution">
    <text evidence="2">The sequence shown here is derived from an EMBL/GenBank/DDBJ whole genome shotgun (WGS) entry which is preliminary data.</text>
</comment>
<evidence type="ECO:0000313" key="2">
    <source>
        <dbReference type="EMBL" id="GGE03443.1"/>
    </source>
</evidence>
<reference evidence="2" key="2">
    <citation type="submission" date="2020-09" db="EMBL/GenBank/DDBJ databases">
        <authorList>
            <person name="Sun Q."/>
            <person name="Zhou Y."/>
        </authorList>
    </citation>
    <scope>NUCLEOTIDE SEQUENCE</scope>
    <source>
        <strain evidence="2">CGMCC 1.15179</strain>
    </source>
</reference>
<dbReference type="AlphaFoldDB" id="A0A8J2VDW2"/>
<accession>A0A8J2VDW2</accession>
<keyword evidence="1" id="KW-0812">Transmembrane</keyword>
<name>A0A8J2VDW2_9BACL</name>
<evidence type="ECO:0000313" key="3">
    <source>
        <dbReference type="Proteomes" id="UP000625210"/>
    </source>
</evidence>
<sequence>MVTGGKHMKRFIGENIYFILLVLLGFLLLLMAAGRYLLM</sequence>
<keyword evidence="1" id="KW-1133">Transmembrane helix</keyword>
<organism evidence="2 3">
    <name type="scientific">Marinithermofilum abyssi</name>
    <dbReference type="NCBI Taxonomy" id="1571185"/>
    <lineage>
        <taxon>Bacteria</taxon>
        <taxon>Bacillati</taxon>
        <taxon>Bacillota</taxon>
        <taxon>Bacilli</taxon>
        <taxon>Bacillales</taxon>
        <taxon>Thermoactinomycetaceae</taxon>
        <taxon>Marinithermofilum</taxon>
    </lineage>
</organism>
<evidence type="ECO:0000256" key="1">
    <source>
        <dbReference type="SAM" id="Phobius"/>
    </source>
</evidence>
<dbReference type="EMBL" id="BMHQ01000001">
    <property type="protein sequence ID" value="GGE03443.1"/>
    <property type="molecule type" value="Genomic_DNA"/>
</dbReference>
<feature type="transmembrane region" description="Helical" evidence="1">
    <location>
        <begin position="16"/>
        <end position="38"/>
    </location>
</feature>
<reference evidence="2" key="1">
    <citation type="journal article" date="2014" name="Int. J. Syst. Evol. Microbiol.">
        <title>Complete genome sequence of Corynebacterium casei LMG S-19264T (=DSM 44701T), isolated from a smear-ripened cheese.</title>
        <authorList>
            <consortium name="US DOE Joint Genome Institute (JGI-PGF)"/>
            <person name="Walter F."/>
            <person name="Albersmeier A."/>
            <person name="Kalinowski J."/>
            <person name="Ruckert C."/>
        </authorList>
    </citation>
    <scope>NUCLEOTIDE SEQUENCE</scope>
    <source>
        <strain evidence="2">CGMCC 1.15179</strain>
    </source>
</reference>